<organism evidence="1">
    <name type="scientific">hydrothermal vent metagenome</name>
    <dbReference type="NCBI Taxonomy" id="652676"/>
    <lineage>
        <taxon>unclassified sequences</taxon>
        <taxon>metagenomes</taxon>
        <taxon>ecological metagenomes</taxon>
    </lineage>
</organism>
<sequence length="66" mass="7851">MINTAEYPKVSEKWVEVSTNKVVTIIDVHNVKKKGVRRQKIKFLNDETEDVEEVFVSVFMTFYKRE</sequence>
<evidence type="ECO:0000313" key="1">
    <source>
        <dbReference type="EMBL" id="SFV89708.1"/>
    </source>
</evidence>
<dbReference type="AlphaFoldDB" id="A0A1W1E727"/>
<protein>
    <submittedName>
        <fullName evidence="1">Uncharacterized protein</fullName>
    </submittedName>
</protein>
<accession>A0A1W1E727</accession>
<reference evidence="1" key="1">
    <citation type="submission" date="2016-10" db="EMBL/GenBank/DDBJ databases">
        <authorList>
            <person name="de Groot N.N."/>
        </authorList>
    </citation>
    <scope>NUCLEOTIDE SEQUENCE</scope>
</reference>
<dbReference type="EMBL" id="FPHZ01000253">
    <property type="protein sequence ID" value="SFV89708.1"/>
    <property type="molecule type" value="Genomic_DNA"/>
</dbReference>
<gene>
    <name evidence="1" type="ORF">MNB_SUP05-SYMBIONT-5-1089</name>
</gene>
<proteinExistence type="predicted"/>
<name>A0A1W1E727_9ZZZZ</name>